<dbReference type="EMBL" id="KV722356">
    <property type="protein sequence ID" value="OCH93341.1"/>
    <property type="molecule type" value="Genomic_DNA"/>
</dbReference>
<dbReference type="Proteomes" id="UP000250043">
    <property type="component" value="Unassembled WGS sequence"/>
</dbReference>
<dbReference type="GO" id="GO:0008270">
    <property type="term" value="F:zinc ion binding"/>
    <property type="evidence" value="ECO:0007669"/>
    <property type="project" value="UniProtKB-KW"/>
</dbReference>
<dbReference type="OrthoDB" id="2794896at2759"/>
<protein>
    <recommendedName>
        <fullName evidence="3">C2H2-type domain-containing protein</fullName>
    </recommendedName>
</protein>
<evidence type="ECO:0000259" key="3">
    <source>
        <dbReference type="PROSITE" id="PS50157"/>
    </source>
</evidence>
<evidence type="ECO:0000256" key="2">
    <source>
        <dbReference type="SAM" id="MobiDB-lite"/>
    </source>
</evidence>
<keyword evidence="1" id="KW-0863">Zinc-finger</keyword>
<gene>
    <name evidence="4" type="ORF">OBBRIDRAFT_327679</name>
</gene>
<keyword evidence="1" id="KW-0479">Metal-binding</keyword>
<feature type="region of interest" description="Disordered" evidence="2">
    <location>
        <begin position="1"/>
        <end position="24"/>
    </location>
</feature>
<proteinExistence type="predicted"/>
<accession>A0A8E2DPH0</accession>
<organism evidence="4 5">
    <name type="scientific">Obba rivulosa</name>
    <dbReference type="NCBI Taxonomy" id="1052685"/>
    <lineage>
        <taxon>Eukaryota</taxon>
        <taxon>Fungi</taxon>
        <taxon>Dikarya</taxon>
        <taxon>Basidiomycota</taxon>
        <taxon>Agaricomycotina</taxon>
        <taxon>Agaricomycetes</taxon>
        <taxon>Polyporales</taxon>
        <taxon>Gelatoporiaceae</taxon>
        <taxon>Obba</taxon>
    </lineage>
</organism>
<evidence type="ECO:0000256" key="1">
    <source>
        <dbReference type="PROSITE-ProRule" id="PRU00042"/>
    </source>
</evidence>
<evidence type="ECO:0000313" key="5">
    <source>
        <dbReference type="Proteomes" id="UP000250043"/>
    </source>
</evidence>
<dbReference type="InterPro" id="IPR013087">
    <property type="entry name" value="Znf_C2H2_type"/>
</dbReference>
<dbReference type="AlphaFoldDB" id="A0A8E2DPH0"/>
<reference evidence="4 5" key="1">
    <citation type="submission" date="2016-07" db="EMBL/GenBank/DDBJ databases">
        <title>Draft genome of the white-rot fungus Obba rivulosa 3A-2.</title>
        <authorList>
            <consortium name="DOE Joint Genome Institute"/>
            <person name="Miettinen O."/>
            <person name="Riley R."/>
            <person name="Acob R."/>
            <person name="Barry K."/>
            <person name="Cullen D."/>
            <person name="De Vries R."/>
            <person name="Hainaut M."/>
            <person name="Hatakka A."/>
            <person name="Henrissat B."/>
            <person name="Hilden K."/>
            <person name="Kuo R."/>
            <person name="Labutti K."/>
            <person name="Lipzen A."/>
            <person name="Makela M.R."/>
            <person name="Sandor L."/>
            <person name="Spatafora J.W."/>
            <person name="Grigoriev I.V."/>
            <person name="Hibbett D.S."/>
        </authorList>
    </citation>
    <scope>NUCLEOTIDE SEQUENCE [LARGE SCALE GENOMIC DNA]</scope>
    <source>
        <strain evidence="4 5">3A-2</strain>
    </source>
</reference>
<evidence type="ECO:0000313" key="4">
    <source>
        <dbReference type="EMBL" id="OCH93341.1"/>
    </source>
</evidence>
<sequence length="308" mass="34600">MTSFESSLLGHHQDPQFGSREQHHSLQFDNTLPHIPDCVERKEDAMHGSTNPYFQGYGTYEPFITQQVPSTVNSGISDGSRESIVEFPLLLRDVQSYSPDTAPHHTVASSDCWNATDFGFPATSATNDAPIPAHHATDHFPVAIHSTPPADIQIALERYFVVRNGAQIHGDESQARYVRQMRTDILRCRKAASYSPCHWGEGCAFALDDISPNGIARHLTQFHAHDRTRDSRETCKWGACRNHDLMQYSSLGKHISCVHLKFDLWFCPFCSKEFSRWDALQRHVDASCSHVPWLSGAEHDGTPATTRS</sequence>
<keyword evidence="1" id="KW-0862">Zinc</keyword>
<dbReference type="PROSITE" id="PS50157">
    <property type="entry name" value="ZINC_FINGER_C2H2_2"/>
    <property type="match status" value="1"/>
</dbReference>
<keyword evidence="5" id="KW-1185">Reference proteome</keyword>
<name>A0A8E2DPH0_9APHY</name>
<feature type="domain" description="C2H2-type" evidence="3">
    <location>
        <begin position="265"/>
        <end position="290"/>
    </location>
</feature>